<dbReference type="InterPro" id="IPR031033">
    <property type="entry name" value="Halocin_C8_dom"/>
</dbReference>
<reference evidence="1" key="1">
    <citation type="journal article" date="2021" name="mSystems">
        <title>Bacteria and Archaea Synergistically Convert Glycine Betaine to Biogenic Methane in the Formosa Cold Seep of the South China Sea.</title>
        <authorList>
            <person name="Li L."/>
            <person name="Zhang W."/>
            <person name="Zhang S."/>
            <person name="Song L."/>
            <person name="Sun Q."/>
            <person name="Zhang H."/>
            <person name="Xiang H."/>
            <person name="Dong X."/>
        </authorList>
    </citation>
    <scope>NUCLEOTIDE SEQUENCE</scope>
    <source>
        <strain evidence="1">LLY</strain>
    </source>
</reference>
<organism evidence="1 2">
    <name type="scientific">Methanococcoides seepicolus</name>
    <dbReference type="NCBI Taxonomy" id="2828780"/>
    <lineage>
        <taxon>Archaea</taxon>
        <taxon>Methanobacteriati</taxon>
        <taxon>Methanobacteriota</taxon>
        <taxon>Stenosarchaea group</taxon>
        <taxon>Methanomicrobia</taxon>
        <taxon>Methanosarcinales</taxon>
        <taxon>Methanosarcinaceae</taxon>
        <taxon>Methanococcoides</taxon>
    </lineage>
</organism>
<dbReference type="EMBL" id="JAGSOI010000007">
    <property type="protein sequence ID" value="MCM1985975.1"/>
    <property type="molecule type" value="Genomic_DNA"/>
</dbReference>
<dbReference type="RefSeq" id="WP_250867346.1">
    <property type="nucleotide sequence ID" value="NZ_JAGSOI010000007.1"/>
</dbReference>
<dbReference type="SUPFAM" id="SSF55239">
    <property type="entry name" value="RuBisCO, small subunit"/>
    <property type="match status" value="1"/>
</dbReference>
<dbReference type="AlphaFoldDB" id="A0A9E5D9C8"/>
<proteinExistence type="predicted"/>
<accession>A0A9E5D9C8</accession>
<keyword evidence="2" id="KW-1185">Reference proteome</keyword>
<protein>
    <submittedName>
        <fullName evidence="1">Uncharacterized protein</fullName>
    </submittedName>
</protein>
<reference evidence="1" key="2">
    <citation type="submission" date="2021-04" db="EMBL/GenBank/DDBJ databases">
        <authorList>
            <person name="Dong X."/>
        </authorList>
    </citation>
    <scope>NUCLEOTIDE SEQUENCE</scope>
    <source>
        <strain evidence="1">LLY</strain>
    </source>
</reference>
<dbReference type="InterPro" id="IPR036385">
    <property type="entry name" value="RuBisCO_ssu_sf"/>
</dbReference>
<comment type="caution">
    <text evidence="1">The sequence shown here is derived from an EMBL/GenBank/DDBJ whole genome shotgun (WGS) entry which is preliminary data.</text>
</comment>
<name>A0A9E5D9C8_9EURY</name>
<evidence type="ECO:0000313" key="2">
    <source>
        <dbReference type="Proteomes" id="UP001056766"/>
    </source>
</evidence>
<gene>
    <name evidence="1" type="ORF">KDK67_02940</name>
</gene>
<dbReference type="NCBIfam" id="TIGR04449">
    <property type="entry name" value="halocin_C8_dom"/>
    <property type="match status" value="1"/>
</dbReference>
<dbReference type="Proteomes" id="UP001056766">
    <property type="component" value="Unassembled WGS sequence"/>
</dbReference>
<evidence type="ECO:0000313" key="1">
    <source>
        <dbReference type="EMBL" id="MCM1985975.1"/>
    </source>
</evidence>
<sequence length="235" mass="24650">MQASADGNTYGMFSDITTLDSKSVDIHVQNALKSNDIQKLVQTLNKKGYKLNQEYAQGLSTTVEDTYYEGVGLPFLGTNNSDASIIAIMNNDNEIIKMQATIVHRDKDQFPTSVDLLTVNGNSIETESATVDSIFGTGAKVSMASIASVDSTSPLIQIDQITTSSAECSGCKTLYGIVCVYGCAISMAVLCTIAGLTTGVGGIACVVVATALCGFIDEHGCDYGAEAACVLLGYC</sequence>